<name>A0A6N7V5H9_9FIRM</name>
<dbReference type="PROSITE" id="PS51707">
    <property type="entry name" value="CYTH"/>
    <property type="match status" value="1"/>
</dbReference>
<dbReference type="AlphaFoldDB" id="A0A6N7V5H9"/>
<dbReference type="SMART" id="SM01118">
    <property type="entry name" value="CYTH"/>
    <property type="match status" value="1"/>
</dbReference>
<dbReference type="Proteomes" id="UP000434409">
    <property type="component" value="Unassembled WGS sequence"/>
</dbReference>
<gene>
    <name evidence="3" type="ORF">FYJ34_09280</name>
</gene>
<feature type="domain" description="CYTH" evidence="2">
    <location>
        <begin position="1"/>
        <end position="148"/>
    </location>
</feature>
<evidence type="ECO:0000256" key="1">
    <source>
        <dbReference type="PIRSR" id="PIRSR016487-1"/>
    </source>
</evidence>
<evidence type="ECO:0000313" key="4">
    <source>
        <dbReference type="Proteomes" id="UP000434409"/>
    </source>
</evidence>
<dbReference type="InterPro" id="IPR012042">
    <property type="entry name" value="NeuTTM/CthTTM-like"/>
</dbReference>
<comment type="caution">
    <text evidence="3">The sequence shown here is derived from an EMBL/GenBank/DDBJ whole genome shotgun (WGS) entry which is preliminary data.</text>
</comment>
<dbReference type="CDD" id="cd07761">
    <property type="entry name" value="CYTH-like_CthTTM-like"/>
    <property type="match status" value="1"/>
</dbReference>
<dbReference type="Gene3D" id="2.40.320.10">
    <property type="entry name" value="Hypothetical Protein Pfu-838710-001"/>
    <property type="match status" value="1"/>
</dbReference>
<proteinExistence type="predicted"/>
<feature type="active site" description="Proton acceptor" evidence="1">
    <location>
        <position position="28"/>
    </location>
</feature>
<protein>
    <submittedName>
        <fullName evidence="3">CYTH domain-containing protein</fullName>
    </submittedName>
</protein>
<dbReference type="SUPFAM" id="SSF55154">
    <property type="entry name" value="CYTH-like phosphatases"/>
    <property type="match status" value="1"/>
</dbReference>
<sequence>MEIERKFLISSIPFSLDGYPVRLIQQGYLCTDPVIRIRRDADSYELTYKSKGFLSRREETLPLTKDSFFHLLSKVDGRLIQKKRYLIPLDPFVIELDLFQGDLAPLMLAEVEFPDESAARAFLPPDWFGQEVTYSSAYQNSTLSRLPASDNGAGLL</sequence>
<evidence type="ECO:0000259" key="2">
    <source>
        <dbReference type="PROSITE" id="PS51707"/>
    </source>
</evidence>
<accession>A0A6N7V5H9</accession>
<dbReference type="PANTHER" id="PTHR40114">
    <property type="entry name" value="SLR0698 PROTEIN"/>
    <property type="match status" value="1"/>
</dbReference>
<organism evidence="3 4">
    <name type="scientific">Suipraeoptans intestinalis</name>
    <dbReference type="NCBI Taxonomy" id="2606628"/>
    <lineage>
        <taxon>Bacteria</taxon>
        <taxon>Bacillati</taxon>
        <taxon>Bacillota</taxon>
        <taxon>Clostridia</taxon>
        <taxon>Lachnospirales</taxon>
        <taxon>Lachnospiraceae</taxon>
        <taxon>Suipraeoptans</taxon>
    </lineage>
</organism>
<keyword evidence="4" id="KW-1185">Reference proteome</keyword>
<dbReference type="PIRSF" id="PIRSF016487">
    <property type="entry name" value="CYTH_UCP016487"/>
    <property type="match status" value="1"/>
</dbReference>
<dbReference type="RefSeq" id="WP_154478113.1">
    <property type="nucleotide sequence ID" value="NZ_VULY01000018.1"/>
</dbReference>
<dbReference type="InterPro" id="IPR023577">
    <property type="entry name" value="CYTH_domain"/>
</dbReference>
<dbReference type="EMBL" id="VULY01000018">
    <property type="protein sequence ID" value="MSR94442.1"/>
    <property type="molecule type" value="Genomic_DNA"/>
</dbReference>
<evidence type="ECO:0000313" key="3">
    <source>
        <dbReference type="EMBL" id="MSR94442.1"/>
    </source>
</evidence>
<dbReference type="InterPro" id="IPR033469">
    <property type="entry name" value="CYTH-like_dom_sf"/>
</dbReference>
<reference evidence="3 4" key="1">
    <citation type="submission" date="2019-08" db="EMBL/GenBank/DDBJ databases">
        <title>In-depth cultivation of the pig gut microbiome towards novel bacterial diversity and tailored functional studies.</title>
        <authorList>
            <person name="Wylensek D."/>
            <person name="Hitch T.C.A."/>
            <person name="Clavel T."/>
        </authorList>
    </citation>
    <scope>NUCLEOTIDE SEQUENCE [LARGE SCALE GENOMIC DNA]</scope>
    <source>
        <strain evidence="3 4">68-1-5</strain>
    </source>
</reference>
<dbReference type="PANTHER" id="PTHR40114:SF1">
    <property type="entry name" value="SLR0698 PROTEIN"/>
    <property type="match status" value="1"/>
</dbReference>